<feature type="transmembrane region" description="Helical" evidence="8">
    <location>
        <begin position="79"/>
        <end position="105"/>
    </location>
</feature>
<evidence type="ECO:0000256" key="6">
    <source>
        <dbReference type="ARBA" id="ARBA00022989"/>
    </source>
</evidence>
<feature type="transmembrane region" description="Helical" evidence="8">
    <location>
        <begin position="266"/>
        <end position="287"/>
    </location>
</feature>
<evidence type="ECO:0000259" key="10">
    <source>
        <dbReference type="PROSITE" id="PS50928"/>
    </source>
</evidence>
<keyword evidence="2 8" id="KW-0813">Transport</keyword>
<proteinExistence type="inferred from homology"/>
<feature type="transmembrane region" description="Helical" evidence="8">
    <location>
        <begin position="41"/>
        <end position="59"/>
    </location>
</feature>
<name>A0A967B1P7_9MICO</name>
<dbReference type="PROSITE" id="PS50928">
    <property type="entry name" value="ABC_TM1"/>
    <property type="match status" value="1"/>
</dbReference>
<dbReference type="SUPFAM" id="SSF161098">
    <property type="entry name" value="MetI-like"/>
    <property type="match status" value="1"/>
</dbReference>
<dbReference type="GO" id="GO:0006865">
    <property type="term" value="P:amino acid transport"/>
    <property type="evidence" value="ECO:0007669"/>
    <property type="project" value="UniProtKB-KW"/>
</dbReference>
<keyword evidence="7 8" id="KW-0472">Membrane</keyword>
<keyword evidence="4 8" id="KW-0812">Transmembrane</keyword>
<keyword evidence="12" id="KW-1185">Reference proteome</keyword>
<accession>A0A967B1P7</accession>
<dbReference type="AlphaFoldDB" id="A0A967B1P7"/>
<feature type="domain" description="ABC transmembrane type-1" evidence="10">
    <location>
        <begin position="82"/>
        <end position="288"/>
    </location>
</feature>
<dbReference type="InterPro" id="IPR000515">
    <property type="entry name" value="MetI-like"/>
</dbReference>
<comment type="subcellular location">
    <subcellularLocation>
        <location evidence="1 8">Cell membrane</location>
        <topology evidence="1 8">Multi-pass membrane protein</topology>
    </subcellularLocation>
</comment>
<feature type="transmembrane region" description="Helical" evidence="8">
    <location>
        <begin position="233"/>
        <end position="254"/>
    </location>
</feature>
<comment type="caution">
    <text evidence="11">The sequence shown here is derived from an EMBL/GenBank/DDBJ whole genome shotgun (WGS) entry which is preliminary data.</text>
</comment>
<comment type="similarity">
    <text evidence="8">Belongs to the binding-protein-dependent transport system permease family.</text>
</comment>
<dbReference type="PANTHER" id="PTHR30614:SF0">
    <property type="entry name" value="L-CYSTINE TRANSPORT SYSTEM PERMEASE PROTEIN TCYL"/>
    <property type="match status" value="1"/>
</dbReference>
<dbReference type="EMBL" id="JAAOIV010000013">
    <property type="protein sequence ID" value="NHN57186.1"/>
    <property type="molecule type" value="Genomic_DNA"/>
</dbReference>
<evidence type="ECO:0000256" key="8">
    <source>
        <dbReference type="RuleBase" id="RU363032"/>
    </source>
</evidence>
<dbReference type="Proteomes" id="UP000744769">
    <property type="component" value="Unassembled WGS sequence"/>
</dbReference>
<evidence type="ECO:0000256" key="4">
    <source>
        <dbReference type="ARBA" id="ARBA00022692"/>
    </source>
</evidence>
<dbReference type="Gene3D" id="1.10.3720.10">
    <property type="entry name" value="MetI-like"/>
    <property type="match status" value="1"/>
</dbReference>
<evidence type="ECO:0000256" key="1">
    <source>
        <dbReference type="ARBA" id="ARBA00004651"/>
    </source>
</evidence>
<gene>
    <name evidence="11" type="ORF">G9U51_15550</name>
</gene>
<evidence type="ECO:0000313" key="11">
    <source>
        <dbReference type="EMBL" id="NHN57186.1"/>
    </source>
</evidence>
<feature type="transmembrane region" description="Helical" evidence="8">
    <location>
        <begin position="165"/>
        <end position="188"/>
    </location>
</feature>
<feature type="region of interest" description="Disordered" evidence="9">
    <location>
        <begin position="1"/>
        <end position="31"/>
    </location>
</feature>
<evidence type="ECO:0000313" key="12">
    <source>
        <dbReference type="Proteomes" id="UP000744769"/>
    </source>
</evidence>
<evidence type="ECO:0000256" key="3">
    <source>
        <dbReference type="ARBA" id="ARBA00022475"/>
    </source>
</evidence>
<sequence length="328" mass="35552">MSPVAASLASAKTAESPDATTTRPIPSPEPRLVARRRPGRWAGVVAGLVLAAMVVNTLLTNPNFQWSIVGDYFLSDAILRGLVLTIWLTAAVLVSGYLLGVAVAAMRLSDNPVLSTVSFGFVWLVRSVPPLVQLLFWYEIASLYPRLSLGIPFGPEFVSFQTAHLFSAVAAAYVALSVDVAAFAAEIVRGGILAVPRGQVEAAESLGLSRFRVFRRVILPQAMPSIIPASGNLLIGMLKATSLVSVIAVQDLLGTTELIYNDNFKIIPLLLVATLWYLLLTTLLSIGQHFLERHFGRSTRVGTSSGWWRTWGAGLRIFPGRRDLEVTR</sequence>
<keyword evidence="5" id="KW-0029">Amino-acid transport</keyword>
<dbReference type="Pfam" id="PF00528">
    <property type="entry name" value="BPD_transp_1"/>
    <property type="match status" value="1"/>
</dbReference>
<evidence type="ECO:0000256" key="5">
    <source>
        <dbReference type="ARBA" id="ARBA00022970"/>
    </source>
</evidence>
<dbReference type="RefSeq" id="WP_166198210.1">
    <property type="nucleotide sequence ID" value="NZ_JAAOIV010000013.1"/>
</dbReference>
<dbReference type="InterPro" id="IPR035906">
    <property type="entry name" value="MetI-like_sf"/>
</dbReference>
<evidence type="ECO:0000256" key="2">
    <source>
        <dbReference type="ARBA" id="ARBA00022448"/>
    </source>
</evidence>
<keyword evidence="3" id="KW-1003">Cell membrane</keyword>
<dbReference type="GO" id="GO:0022857">
    <property type="term" value="F:transmembrane transporter activity"/>
    <property type="evidence" value="ECO:0007669"/>
    <property type="project" value="InterPro"/>
</dbReference>
<evidence type="ECO:0000256" key="9">
    <source>
        <dbReference type="SAM" id="MobiDB-lite"/>
    </source>
</evidence>
<evidence type="ECO:0000256" key="7">
    <source>
        <dbReference type="ARBA" id="ARBA00023136"/>
    </source>
</evidence>
<protein>
    <submittedName>
        <fullName evidence="11">Amino acid ABC transporter permease</fullName>
    </submittedName>
</protein>
<dbReference type="GO" id="GO:0043190">
    <property type="term" value="C:ATP-binding cassette (ABC) transporter complex"/>
    <property type="evidence" value="ECO:0007669"/>
    <property type="project" value="InterPro"/>
</dbReference>
<feature type="transmembrane region" description="Helical" evidence="8">
    <location>
        <begin position="117"/>
        <end position="138"/>
    </location>
</feature>
<dbReference type="PANTHER" id="PTHR30614">
    <property type="entry name" value="MEMBRANE COMPONENT OF AMINO ACID ABC TRANSPORTER"/>
    <property type="match status" value="1"/>
</dbReference>
<dbReference type="NCBIfam" id="TIGR01726">
    <property type="entry name" value="HEQRo_perm_3TM"/>
    <property type="match status" value="1"/>
</dbReference>
<organism evidence="11 12">
    <name type="scientific">Metallococcus carri</name>
    <dbReference type="NCBI Taxonomy" id="1656884"/>
    <lineage>
        <taxon>Bacteria</taxon>
        <taxon>Bacillati</taxon>
        <taxon>Actinomycetota</taxon>
        <taxon>Actinomycetes</taxon>
        <taxon>Micrococcales</taxon>
        <taxon>Dermacoccaceae</taxon>
        <taxon>Metallococcus</taxon>
    </lineage>
</organism>
<reference evidence="11" key="1">
    <citation type="submission" date="2020-03" db="EMBL/GenBank/DDBJ databases">
        <title>Draft sequencing of Calidifontibacter sp. DB0510.</title>
        <authorList>
            <person name="Kim D.-U."/>
        </authorList>
    </citation>
    <scope>NUCLEOTIDE SEQUENCE</scope>
    <source>
        <strain evidence="11">DB0510</strain>
    </source>
</reference>
<dbReference type="InterPro" id="IPR043429">
    <property type="entry name" value="ArtM/GltK/GlnP/TcyL/YhdX-like"/>
</dbReference>
<dbReference type="CDD" id="cd06261">
    <property type="entry name" value="TM_PBP2"/>
    <property type="match status" value="1"/>
</dbReference>
<dbReference type="InterPro" id="IPR010065">
    <property type="entry name" value="AA_ABC_transptr_permease_3TM"/>
</dbReference>
<keyword evidence="6 8" id="KW-1133">Transmembrane helix</keyword>